<reference evidence="1 2" key="1">
    <citation type="submission" date="2018-05" db="EMBL/GenBank/DDBJ databases">
        <title>Genomic Encyclopedia of Type Strains, Phase IV (KMG-IV): sequencing the most valuable type-strain genomes for metagenomic binning, comparative biology and taxonomic classification.</title>
        <authorList>
            <person name="Goeker M."/>
        </authorList>
    </citation>
    <scope>NUCLEOTIDE SEQUENCE [LARGE SCALE GENOMIC DNA]</scope>
    <source>
        <strain evidence="1 2">DSM 45480</strain>
    </source>
</reference>
<dbReference type="RefSeq" id="WP_109638827.1">
    <property type="nucleotide sequence ID" value="NZ_QGHB01000008.1"/>
</dbReference>
<dbReference type="EMBL" id="QGHB01000008">
    <property type="protein sequence ID" value="PWK84526.1"/>
    <property type="molecule type" value="Genomic_DNA"/>
</dbReference>
<gene>
    <name evidence="1" type="ORF">C8D88_108141</name>
</gene>
<protein>
    <submittedName>
        <fullName evidence="1">Uncharacterized protein</fullName>
    </submittedName>
</protein>
<name>A0A316HV90_9PSEU</name>
<organism evidence="1 2">
    <name type="scientific">Lentzea atacamensis</name>
    <dbReference type="NCBI Taxonomy" id="531938"/>
    <lineage>
        <taxon>Bacteria</taxon>
        <taxon>Bacillati</taxon>
        <taxon>Actinomycetota</taxon>
        <taxon>Actinomycetes</taxon>
        <taxon>Pseudonocardiales</taxon>
        <taxon>Pseudonocardiaceae</taxon>
        <taxon>Lentzea</taxon>
    </lineage>
</organism>
<accession>A0A316HV90</accession>
<sequence>MQVREVGDRVVAVENTGWRGTSADVARRASAGDSSFISIFWDLNANYKVTQAIDGKLVASFDPLSVQHPAPVGDTYPDWITELVFTDEGLHAELLAVVEQQTSVAFDQTWLTEPLPTYRVPS</sequence>
<comment type="caution">
    <text evidence="1">The sequence shown here is derived from an EMBL/GenBank/DDBJ whole genome shotgun (WGS) entry which is preliminary data.</text>
</comment>
<evidence type="ECO:0000313" key="1">
    <source>
        <dbReference type="EMBL" id="PWK84526.1"/>
    </source>
</evidence>
<dbReference type="Proteomes" id="UP000246005">
    <property type="component" value="Unassembled WGS sequence"/>
</dbReference>
<evidence type="ECO:0000313" key="2">
    <source>
        <dbReference type="Proteomes" id="UP000246005"/>
    </source>
</evidence>
<proteinExistence type="predicted"/>
<dbReference type="AlphaFoldDB" id="A0A316HV90"/>